<dbReference type="SUPFAM" id="SSF52833">
    <property type="entry name" value="Thioredoxin-like"/>
    <property type="match status" value="1"/>
</dbReference>
<protein>
    <submittedName>
        <fullName evidence="2">DsbA family protein</fullName>
    </submittedName>
</protein>
<dbReference type="Gene3D" id="3.40.30.10">
    <property type="entry name" value="Glutaredoxin"/>
    <property type="match status" value="1"/>
</dbReference>
<name>A0A4Q9VHA7_9HYPH</name>
<dbReference type="AlphaFoldDB" id="A0A4Q9VHA7"/>
<dbReference type="GO" id="GO:0016491">
    <property type="term" value="F:oxidoreductase activity"/>
    <property type="evidence" value="ECO:0007669"/>
    <property type="project" value="InterPro"/>
</dbReference>
<reference evidence="2 3" key="1">
    <citation type="submission" date="2019-02" db="EMBL/GenBank/DDBJ databases">
        <title>Siculibacillus lacustris gen. nov., sp. nov., a new rosette-forming bacterium isolated from a freshwater crater lake (Lake St. Ana, Romania).</title>
        <authorList>
            <person name="Felfoldi T."/>
            <person name="Marton Z."/>
            <person name="Szabo A."/>
            <person name="Mentes A."/>
            <person name="Boka K."/>
            <person name="Marialigeti K."/>
            <person name="Mathe I."/>
            <person name="Koncz M."/>
            <person name="Schumann P."/>
            <person name="Toth E."/>
        </authorList>
    </citation>
    <scope>NUCLEOTIDE SEQUENCE [LARGE SCALE GENOMIC DNA]</scope>
    <source>
        <strain evidence="2 3">SA-279</strain>
    </source>
</reference>
<comment type="caution">
    <text evidence="2">The sequence shown here is derived from an EMBL/GenBank/DDBJ whole genome shotgun (WGS) entry which is preliminary data.</text>
</comment>
<dbReference type="RefSeq" id="WP_131311028.1">
    <property type="nucleotide sequence ID" value="NZ_SJFN01000033.1"/>
</dbReference>
<dbReference type="OrthoDB" id="9813770at2"/>
<proteinExistence type="predicted"/>
<evidence type="ECO:0000313" key="2">
    <source>
        <dbReference type="EMBL" id="TBW34490.1"/>
    </source>
</evidence>
<dbReference type="PANTHER" id="PTHR13887">
    <property type="entry name" value="GLUTATHIONE S-TRANSFERASE KAPPA"/>
    <property type="match status" value="1"/>
</dbReference>
<dbReference type="InterPro" id="IPR001853">
    <property type="entry name" value="DSBA-like_thioredoxin_dom"/>
</dbReference>
<dbReference type="InterPro" id="IPR036249">
    <property type="entry name" value="Thioredoxin-like_sf"/>
</dbReference>
<accession>A0A4Q9VHA7</accession>
<dbReference type="Pfam" id="PF01323">
    <property type="entry name" value="DSBA"/>
    <property type="match status" value="1"/>
</dbReference>
<evidence type="ECO:0000313" key="3">
    <source>
        <dbReference type="Proteomes" id="UP000292781"/>
    </source>
</evidence>
<gene>
    <name evidence="2" type="ORF">EYW49_18050</name>
</gene>
<dbReference type="PANTHER" id="PTHR13887:SF51">
    <property type="entry name" value="DSBA FAMILY PROTEIN"/>
    <property type="match status" value="1"/>
</dbReference>
<sequence>MTDDAADDDIDVLAPGTVVVVIDPLCGWCWGAAPALEKLAASHLPLRLVASGLFIGDRPVTPEFAGYAWDNDQRIRALTGQVFSEAYREKVLGATDSKFDSGPATLAFTAVQLREPGRELAVLHALQAARWVDGRDITDEAVVAAVLRETGIDEDTVAAFLSEDEGVIRTLNERATFARDLMHHFSARGVPVLLRVIDGGAVRLDGRMLFEDVDRIVANIEAVKPPAPITPGSASSA</sequence>
<keyword evidence="3" id="KW-1185">Reference proteome</keyword>
<evidence type="ECO:0000259" key="1">
    <source>
        <dbReference type="Pfam" id="PF01323"/>
    </source>
</evidence>
<dbReference type="CDD" id="cd03025">
    <property type="entry name" value="DsbA_FrnE_like"/>
    <property type="match status" value="1"/>
</dbReference>
<organism evidence="2 3">
    <name type="scientific">Siculibacillus lacustris</name>
    <dbReference type="NCBI Taxonomy" id="1549641"/>
    <lineage>
        <taxon>Bacteria</taxon>
        <taxon>Pseudomonadati</taxon>
        <taxon>Pseudomonadota</taxon>
        <taxon>Alphaproteobacteria</taxon>
        <taxon>Hyphomicrobiales</taxon>
        <taxon>Ancalomicrobiaceae</taxon>
        <taxon>Siculibacillus</taxon>
    </lineage>
</organism>
<feature type="domain" description="DSBA-like thioredoxin" evidence="1">
    <location>
        <begin position="17"/>
        <end position="194"/>
    </location>
</feature>
<dbReference type="Proteomes" id="UP000292781">
    <property type="component" value="Unassembled WGS sequence"/>
</dbReference>
<dbReference type="EMBL" id="SJFN01000033">
    <property type="protein sequence ID" value="TBW34490.1"/>
    <property type="molecule type" value="Genomic_DNA"/>
</dbReference>